<dbReference type="GeneID" id="37064957"/>
<evidence type="ECO:0000256" key="1">
    <source>
        <dbReference type="SAM" id="MobiDB-lite"/>
    </source>
</evidence>
<evidence type="ECO:0000313" key="4">
    <source>
        <dbReference type="Proteomes" id="UP000247233"/>
    </source>
</evidence>
<keyword evidence="4" id="KW-1185">Reference proteome</keyword>
<name>A0A317WM50_9EURO</name>
<accession>A0A317WM50</accession>
<dbReference type="EMBL" id="MSFL01000006">
    <property type="protein sequence ID" value="PWY87576.1"/>
    <property type="molecule type" value="Genomic_DNA"/>
</dbReference>
<protein>
    <recommendedName>
        <fullName evidence="5">Lipoprotein</fullName>
    </recommendedName>
</protein>
<comment type="caution">
    <text evidence="3">The sequence shown here is derived from an EMBL/GenBank/DDBJ whole genome shotgun (WGS) entry which is preliminary data.</text>
</comment>
<keyword evidence="2" id="KW-0732">Signal</keyword>
<feature type="signal peptide" evidence="2">
    <location>
        <begin position="1"/>
        <end position="18"/>
    </location>
</feature>
<organism evidence="3 4">
    <name type="scientific">Aspergillus heteromorphus CBS 117.55</name>
    <dbReference type="NCBI Taxonomy" id="1448321"/>
    <lineage>
        <taxon>Eukaryota</taxon>
        <taxon>Fungi</taxon>
        <taxon>Dikarya</taxon>
        <taxon>Ascomycota</taxon>
        <taxon>Pezizomycotina</taxon>
        <taxon>Eurotiomycetes</taxon>
        <taxon>Eurotiomycetidae</taxon>
        <taxon>Eurotiales</taxon>
        <taxon>Aspergillaceae</taxon>
        <taxon>Aspergillus</taxon>
        <taxon>Aspergillus subgen. Circumdati</taxon>
    </lineage>
</organism>
<feature type="chain" id="PRO_5016322108" description="Lipoprotein" evidence="2">
    <location>
        <begin position="19"/>
        <end position="52"/>
    </location>
</feature>
<reference evidence="3 4" key="1">
    <citation type="submission" date="2016-12" db="EMBL/GenBank/DDBJ databases">
        <title>The genomes of Aspergillus section Nigri reveals drivers in fungal speciation.</title>
        <authorList>
            <consortium name="DOE Joint Genome Institute"/>
            <person name="Vesth T.C."/>
            <person name="Nybo J."/>
            <person name="Theobald S."/>
            <person name="Brandl J."/>
            <person name="Frisvad J.C."/>
            <person name="Nielsen K.F."/>
            <person name="Lyhne E.K."/>
            <person name="Kogle M.E."/>
            <person name="Kuo A."/>
            <person name="Riley R."/>
            <person name="Clum A."/>
            <person name="Nolan M."/>
            <person name="Lipzen A."/>
            <person name="Salamov A."/>
            <person name="Henrissat B."/>
            <person name="Wiebenga A."/>
            <person name="De Vries R.P."/>
            <person name="Grigoriev I.V."/>
            <person name="Mortensen U.H."/>
            <person name="Andersen M.R."/>
            <person name="Baker S.E."/>
        </authorList>
    </citation>
    <scope>NUCLEOTIDE SEQUENCE [LARGE SCALE GENOMIC DNA]</scope>
    <source>
        <strain evidence="3 4">CBS 117.55</strain>
    </source>
</reference>
<dbReference type="Proteomes" id="UP000247233">
    <property type="component" value="Unassembled WGS sequence"/>
</dbReference>
<dbReference type="PROSITE" id="PS51257">
    <property type="entry name" value="PROKAR_LIPOPROTEIN"/>
    <property type="match status" value="1"/>
</dbReference>
<evidence type="ECO:0008006" key="5">
    <source>
        <dbReference type="Google" id="ProtNLM"/>
    </source>
</evidence>
<feature type="compositionally biased region" description="Polar residues" evidence="1">
    <location>
        <begin position="31"/>
        <end position="52"/>
    </location>
</feature>
<sequence>MMRCSFLPLFLVFAIACAFLDHRLSPDLHPSSASPSQPREIRQTGSDPRSAL</sequence>
<dbReference type="AlphaFoldDB" id="A0A317WM50"/>
<dbReference type="VEuPathDB" id="FungiDB:BO70DRAFT_360181"/>
<proteinExistence type="predicted"/>
<evidence type="ECO:0000313" key="3">
    <source>
        <dbReference type="EMBL" id="PWY87576.1"/>
    </source>
</evidence>
<evidence type="ECO:0000256" key="2">
    <source>
        <dbReference type="SAM" id="SignalP"/>
    </source>
</evidence>
<dbReference type="RefSeq" id="XP_025401459.1">
    <property type="nucleotide sequence ID" value="XM_025542720.1"/>
</dbReference>
<feature type="region of interest" description="Disordered" evidence="1">
    <location>
        <begin position="28"/>
        <end position="52"/>
    </location>
</feature>
<gene>
    <name evidence="3" type="ORF">BO70DRAFT_360181</name>
</gene>